<evidence type="ECO:0000256" key="2">
    <source>
        <dbReference type="SAM" id="Phobius"/>
    </source>
</evidence>
<feature type="region of interest" description="Disordered" evidence="1">
    <location>
        <begin position="402"/>
        <end position="449"/>
    </location>
</feature>
<reference evidence="4 5" key="1">
    <citation type="submission" date="2015-02" db="EMBL/GenBank/DDBJ databases">
        <title>Nostoc linckia genome annotation.</title>
        <authorList>
            <person name="Zhou Z."/>
        </authorList>
    </citation>
    <scope>NUCLEOTIDE SEQUENCE [LARGE SCALE GENOMIC DNA]</scope>
    <source>
        <strain evidence="5">z8</strain>
    </source>
</reference>
<name>A0A9Q5ZB69_NOSLI</name>
<comment type="caution">
    <text evidence="4">The sequence shown here is derived from an EMBL/GenBank/DDBJ whole genome shotgun (WGS) entry which is preliminary data.</text>
</comment>
<dbReference type="RefSeq" id="WP_099069984.1">
    <property type="nucleotide sequence ID" value="NZ_LAHD01000050.1"/>
</dbReference>
<feature type="transmembrane region" description="Helical" evidence="2">
    <location>
        <begin position="183"/>
        <end position="204"/>
    </location>
</feature>
<gene>
    <name evidence="4" type="ORF">VF08_17995</name>
</gene>
<accession>A0A9Q5ZB69</accession>
<keyword evidence="2" id="KW-0812">Transmembrane</keyword>
<evidence type="ECO:0000256" key="3">
    <source>
        <dbReference type="SAM" id="SignalP"/>
    </source>
</evidence>
<evidence type="ECO:0000256" key="1">
    <source>
        <dbReference type="SAM" id="MobiDB-lite"/>
    </source>
</evidence>
<keyword evidence="3" id="KW-0732">Signal</keyword>
<dbReference type="EMBL" id="LAHD01000050">
    <property type="protein sequence ID" value="PHK02635.1"/>
    <property type="molecule type" value="Genomic_DNA"/>
</dbReference>
<protein>
    <submittedName>
        <fullName evidence="4">Uncharacterized protein</fullName>
    </submittedName>
</protein>
<dbReference type="Proteomes" id="UP000222310">
    <property type="component" value="Unassembled WGS sequence"/>
</dbReference>
<feature type="transmembrane region" description="Helical" evidence="2">
    <location>
        <begin position="264"/>
        <end position="288"/>
    </location>
</feature>
<organism evidence="4 5">
    <name type="scientific">Nostoc linckia z8</name>
    <dbReference type="NCBI Taxonomy" id="1628746"/>
    <lineage>
        <taxon>Bacteria</taxon>
        <taxon>Bacillati</taxon>
        <taxon>Cyanobacteriota</taxon>
        <taxon>Cyanophyceae</taxon>
        <taxon>Nostocales</taxon>
        <taxon>Nostocaceae</taxon>
        <taxon>Nostoc</taxon>
    </lineage>
</organism>
<dbReference type="AlphaFoldDB" id="A0A9Q5ZB69"/>
<keyword evidence="2" id="KW-0472">Membrane</keyword>
<feature type="transmembrane region" description="Helical" evidence="2">
    <location>
        <begin position="300"/>
        <end position="317"/>
    </location>
</feature>
<feature type="chain" id="PRO_5040244922" evidence="3">
    <location>
        <begin position="29"/>
        <end position="449"/>
    </location>
</feature>
<sequence length="449" mass="50304">MHRNTKRFAAIFVLVFSLIVSLNFAVIAQDTQNVPSLNPSPFRTCSVPSYFKTKQVIADNGGGEVKMGDRIKIQVEGLSKATNLTAGGNSFDPRQLVLYLNGYELQDVYAQPTIVMVRNAEQKLVVDEDWLAFRLERNDPSENVWNALIGRPKYSINVVAGVGCPNKIAIPVSNPESPPQIKIVLFSWRFWLCLLLVVVVVLLFTRYCRNSLRSSGIEGIYSKKEVIDGQELLIPEQVNIEPQQRKTRIAQFFLGRKKINRNPFSLSVSQLAFWTLIIFGSYMIIYGITGDYTNILNQQSLILLGINSVTAFGSSLIDGQGDESKRKGSQRVSEGFFIDILSDINGINFHRFQTFIWTVAIGVFFLWEVGKNLAMPEFDETLLTLQGISSATYLGLRGQEQHGMVKNPENPKSQKDNSFEQQPISETNYTPMAGEQDYPQESDASSNSG</sequence>
<proteinExistence type="predicted"/>
<feature type="signal peptide" evidence="3">
    <location>
        <begin position="1"/>
        <end position="28"/>
    </location>
</feature>
<feature type="compositionally biased region" description="Polar residues" evidence="1">
    <location>
        <begin position="419"/>
        <end position="430"/>
    </location>
</feature>
<evidence type="ECO:0000313" key="4">
    <source>
        <dbReference type="EMBL" id="PHK02635.1"/>
    </source>
</evidence>
<keyword evidence="2" id="KW-1133">Transmembrane helix</keyword>
<evidence type="ECO:0000313" key="5">
    <source>
        <dbReference type="Proteomes" id="UP000222310"/>
    </source>
</evidence>
<dbReference type="GeneID" id="57093065"/>